<sequence length="95" mass="11405">MRKYITKKNIVGQCPLVKSKADGNELKKRLRQWQHSRSWARLICEAEKMWSLESRDLKRLGAIELIQLQNEMPFNVRRRVNYWLVKYSGATRLED</sequence>
<dbReference type="Proteomes" id="UP000030392">
    <property type="component" value="Unassembled WGS sequence"/>
</dbReference>
<proteinExistence type="predicted"/>
<evidence type="ECO:0000313" key="2">
    <source>
        <dbReference type="Proteomes" id="UP000030392"/>
    </source>
</evidence>
<accession>A0A0A2C1T1</accession>
<gene>
    <name evidence="1" type="ORF">EV03_1845</name>
</gene>
<reference evidence="2" key="1">
    <citation type="journal article" date="2014" name="Sci. Data">
        <title>Genomes of diverse isolates of the marine cyanobacterium Prochlorococcus.</title>
        <authorList>
            <person name="Biller S."/>
            <person name="Berube P."/>
            <person name="Thompson J."/>
            <person name="Kelly L."/>
            <person name="Roggensack S."/>
            <person name="Awad L."/>
            <person name="Roache-Johnson K."/>
            <person name="Ding H."/>
            <person name="Giovannoni S.J."/>
            <person name="Moore L.R."/>
            <person name="Chisholm S.W."/>
        </authorList>
    </citation>
    <scope>NUCLEOTIDE SEQUENCE [LARGE SCALE GENOMIC DNA]</scope>
    <source>
        <strain evidence="2">PAC1</strain>
    </source>
</reference>
<comment type="caution">
    <text evidence="1">The sequence shown here is derived from an EMBL/GenBank/DDBJ whole genome shotgun (WGS) entry which is preliminary data.</text>
</comment>
<dbReference type="AlphaFoldDB" id="A0A0A2C1T1"/>
<evidence type="ECO:0000313" key="1">
    <source>
        <dbReference type="EMBL" id="KGG19462.1"/>
    </source>
</evidence>
<name>A0A0A2C1T1_PROMR</name>
<dbReference type="EMBL" id="JNAX01000015">
    <property type="protein sequence ID" value="KGG19462.1"/>
    <property type="molecule type" value="Genomic_DNA"/>
</dbReference>
<dbReference type="RefSeq" id="WP_036907075.1">
    <property type="nucleotide sequence ID" value="NZ_CP138967.1"/>
</dbReference>
<protein>
    <submittedName>
        <fullName evidence="1">Uncharacterized protein</fullName>
    </submittedName>
</protein>
<organism evidence="1 2">
    <name type="scientific">Prochlorococcus marinus str. PAC1</name>
    <dbReference type="NCBI Taxonomy" id="59924"/>
    <lineage>
        <taxon>Bacteria</taxon>
        <taxon>Bacillati</taxon>
        <taxon>Cyanobacteriota</taxon>
        <taxon>Cyanophyceae</taxon>
        <taxon>Synechococcales</taxon>
        <taxon>Prochlorococcaceae</taxon>
        <taxon>Prochlorococcus</taxon>
    </lineage>
</organism>